<evidence type="ECO:0000313" key="5">
    <source>
        <dbReference type="Proteomes" id="UP000271162"/>
    </source>
</evidence>
<dbReference type="Gene3D" id="3.60.20.10">
    <property type="entry name" value="Glutamine Phosphoribosylpyrophosphate, subunit 1, domain 1"/>
    <property type="match status" value="1"/>
</dbReference>
<name>A0A0N4XTS4_NIPBR</name>
<dbReference type="SUPFAM" id="SSF51395">
    <property type="entry name" value="FMN-linked oxidoreductases"/>
    <property type="match status" value="1"/>
</dbReference>
<reference evidence="6" key="1">
    <citation type="submission" date="2017-02" db="UniProtKB">
        <authorList>
            <consortium name="WormBaseParasite"/>
        </authorList>
    </citation>
    <scope>IDENTIFICATION</scope>
</reference>
<dbReference type="AlphaFoldDB" id="A0A0N4XTS4"/>
<keyword evidence="5" id="KW-1185">Reference proteome</keyword>
<evidence type="ECO:0000313" key="6">
    <source>
        <dbReference type="WBParaSite" id="NBR_0000603201-mRNA-1"/>
    </source>
</evidence>
<dbReference type="InterPro" id="IPR017932">
    <property type="entry name" value="GATase_2_dom"/>
</dbReference>
<dbReference type="Pfam" id="PF00310">
    <property type="entry name" value="GATase_2"/>
    <property type="match status" value="1"/>
</dbReference>
<evidence type="ECO:0000259" key="3">
    <source>
        <dbReference type="Pfam" id="PF04898"/>
    </source>
</evidence>
<dbReference type="Gene3D" id="3.20.20.70">
    <property type="entry name" value="Aldolase class I"/>
    <property type="match status" value="1"/>
</dbReference>
<dbReference type="GO" id="GO:0015930">
    <property type="term" value="F:glutamate synthase activity"/>
    <property type="evidence" value="ECO:0007669"/>
    <property type="project" value="InterPro"/>
</dbReference>
<proteinExistence type="predicted"/>
<gene>
    <name evidence="4" type="ORF">NBR_LOCUS6033</name>
</gene>
<feature type="domain" description="Glutamate synthase central-N" evidence="3">
    <location>
        <begin position="116"/>
        <end position="173"/>
    </location>
</feature>
<dbReference type="Proteomes" id="UP000271162">
    <property type="component" value="Unassembled WGS sequence"/>
</dbReference>
<evidence type="ECO:0000259" key="2">
    <source>
        <dbReference type="Pfam" id="PF00310"/>
    </source>
</evidence>
<dbReference type="Pfam" id="PF04898">
    <property type="entry name" value="Glu_syn_central"/>
    <property type="match status" value="1"/>
</dbReference>
<reference evidence="4 5" key="2">
    <citation type="submission" date="2018-11" db="EMBL/GenBank/DDBJ databases">
        <authorList>
            <consortium name="Pathogen Informatics"/>
        </authorList>
    </citation>
    <scope>NUCLEOTIDE SEQUENCE [LARGE SCALE GENOMIC DNA]</scope>
</reference>
<feature type="domain" description="Glutamine amidotransferase type-2" evidence="2">
    <location>
        <begin position="11"/>
        <end position="46"/>
    </location>
</feature>
<accession>A0A0N4XTS4</accession>
<dbReference type="EMBL" id="UYSL01019772">
    <property type="protein sequence ID" value="VDL69622.1"/>
    <property type="molecule type" value="Genomic_DNA"/>
</dbReference>
<protein>
    <submittedName>
        <fullName evidence="4 6">Uncharacterized protein</fullName>
    </submittedName>
</protein>
<dbReference type="STRING" id="27835.A0A0N4XTS4"/>
<dbReference type="InterPro" id="IPR029055">
    <property type="entry name" value="Ntn_hydrolases_N"/>
</dbReference>
<dbReference type="WBParaSite" id="NBR_0000603201-mRNA-1">
    <property type="protein sequence ID" value="NBR_0000603201-mRNA-1"/>
    <property type="gene ID" value="NBR_0000603201"/>
</dbReference>
<dbReference type="InterPro" id="IPR006982">
    <property type="entry name" value="Glu_synth_centr_N"/>
</dbReference>
<evidence type="ECO:0000256" key="1">
    <source>
        <dbReference type="SAM" id="MobiDB-lite"/>
    </source>
</evidence>
<evidence type="ECO:0000313" key="4">
    <source>
        <dbReference type="EMBL" id="VDL69622.1"/>
    </source>
</evidence>
<dbReference type="OMA" id="RELEFQW"/>
<sequence>MRARKPKRVGDRLKPGRMLLVDTQEQKIEQDEDLKHRIAQSRPHKKLTARRVYLDLLRKDDIVRKSMFCTTTCLNIISFQLSHGAVTNEFLIKCNLESLGIESTKKKDVHLDSDRRLSLYAYTHDTFSLLLVPMIKEKKEALGSMGNDAALACLSDFSPLLFSYFQQLFAQVSERRLTLGRIGTPSGDRPAGGGRRKAECHRGEELNDEKLSRVVQMELVVHVEEVPKRGRLTSGCPQAMSAPFSFPN</sequence>
<feature type="region of interest" description="Disordered" evidence="1">
    <location>
        <begin position="181"/>
        <end position="202"/>
    </location>
</feature>
<dbReference type="InterPro" id="IPR013785">
    <property type="entry name" value="Aldolase_TIM"/>
</dbReference>
<organism evidence="6">
    <name type="scientific">Nippostrongylus brasiliensis</name>
    <name type="common">Rat hookworm</name>
    <dbReference type="NCBI Taxonomy" id="27835"/>
    <lineage>
        <taxon>Eukaryota</taxon>
        <taxon>Metazoa</taxon>
        <taxon>Ecdysozoa</taxon>
        <taxon>Nematoda</taxon>
        <taxon>Chromadorea</taxon>
        <taxon>Rhabditida</taxon>
        <taxon>Rhabditina</taxon>
        <taxon>Rhabditomorpha</taxon>
        <taxon>Strongyloidea</taxon>
        <taxon>Heligmosomidae</taxon>
        <taxon>Nippostrongylus</taxon>
    </lineage>
</organism>